<keyword evidence="3" id="KW-0547">Nucleotide-binding</keyword>
<dbReference type="InterPro" id="IPR050122">
    <property type="entry name" value="RTK"/>
</dbReference>
<evidence type="ECO:0000313" key="6">
    <source>
        <dbReference type="Proteomes" id="UP000095282"/>
    </source>
</evidence>
<evidence type="ECO:0000256" key="2">
    <source>
        <dbReference type="ARBA" id="ARBA00051243"/>
    </source>
</evidence>
<dbReference type="GO" id="GO:0005886">
    <property type="term" value="C:plasma membrane"/>
    <property type="evidence" value="ECO:0007669"/>
    <property type="project" value="TreeGrafter"/>
</dbReference>
<evidence type="ECO:0000256" key="1">
    <source>
        <dbReference type="ARBA" id="ARBA00004167"/>
    </source>
</evidence>
<dbReference type="Proteomes" id="UP000095282">
    <property type="component" value="Unplaced"/>
</dbReference>
<dbReference type="PROSITE" id="PS00109">
    <property type="entry name" value="PROTEIN_KINASE_TYR"/>
    <property type="match status" value="1"/>
</dbReference>
<keyword evidence="4" id="KW-1133">Transmembrane helix</keyword>
<protein>
    <submittedName>
        <fullName evidence="7">Protein kinase domain-containing protein</fullName>
    </submittedName>
</protein>
<dbReference type="Pfam" id="PF07714">
    <property type="entry name" value="PK_Tyr_Ser-Thr"/>
    <property type="match status" value="1"/>
</dbReference>
<feature type="domain" description="Protein kinase" evidence="5">
    <location>
        <begin position="96"/>
        <end position="371"/>
    </location>
</feature>
<dbReference type="InterPro" id="IPR017441">
    <property type="entry name" value="Protein_kinase_ATP_BS"/>
</dbReference>
<accession>A0A1I7U9Q6</accession>
<sequence>MNMDKFELLNMLQRSKRAAESPLSVDLTMTTKALIFGLIFMLLMMGVLICYLLSKYRYLRESRYERMRRADIGTRAINNKIVYDKQQFEIDREKLIETEKKLGGGHYGYVLEGLLQSVIPNTLETLPVAVKSLKTIKSTGEKSFSESQKPEEIKLFFKEILIMNVIDKHPNVLALIGAITDPKQMLIVTELAYKDLKSYFESREYTFEDLMIRNEGATENYRTDFEINNDLLRLSTFDLISFAFQISNGMQHLASIPCVHRDLALRNIMITKTKTVRIADFGLARKHKLSKNYYKRQYDQALPESRMAPELFDTERYRNRFTEKTDIWTFALCLYELFTLGTDPEKQVNDLRNFLKKGERLPKPEHCRREV</sequence>
<dbReference type="PROSITE" id="PS00107">
    <property type="entry name" value="PROTEIN_KINASE_ATP"/>
    <property type="match status" value="1"/>
</dbReference>
<dbReference type="Gene3D" id="1.10.510.10">
    <property type="entry name" value="Transferase(Phosphotransferase) domain 1"/>
    <property type="match status" value="1"/>
</dbReference>
<dbReference type="InterPro" id="IPR000719">
    <property type="entry name" value="Prot_kinase_dom"/>
</dbReference>
<keyword evidence="4" id="KW-0472">Membrane</keyword>
<comment type="catalytic activity">
    <reaction evidence="2">
        <text>L-tyrosyl-[protein] + ATP = O-phospho-L-tyrosyl-[protein] + ADP + H(+)</text>
        <dbReference type="Rhea" id="RHEA:10596"/>
        <dbReference type="Rhea" id="RHEA-COMP:10136"/>
        <dbReference type="Rhea" id="RHEA-COMP:20101"/>
        <dbReference type="ChEBI" id="CHEBI:15378"/>
        <dbReference type="ChEBI" id="CHEBI:30616"/>
        <dbReference type="ChEBI" id="CHEBI:46858"/>
        <dbReference type="ChEBI" id="CHEBI:61978"/>
        <dbReference type="ChEBI" id="CHEBI:456216"/>
        <dbReference type="EC" id="2.7.10.1"/>
    </reaction>
</comment>
<dbReference type="Gene3D" id="3.30.200.20">
    <property type="entry name" value="Phosphorylase Kinase, domain 1"/>
    <property type="match status" value="1"/>
</dbReference>
<dbReference type="PANTHER" id="PTHR24416">
    <property type="entry name" value="TYROSINE-PROTEIN KINASE RECEPTOR"/>
    <property type="match status" value="1"/>
</dbReference>
<dbReference type="STRING" id="1561998.A0A1I7U9Q6"/>
<organism evidence="6 7">
    <name type="scientific">Caenorhabditis tropicalis</name>
    <dbReference type="NCBI Taxonomy" id="1561998"/>
    <lineage>
        <taxon>Eukaryota</taxon>
        <taxon>Metazoa</taxon>
        <taxon>Ecdysozoa</taxon>
        <taxon>Nematoda</taxon>
        <taxon>Chromadorea</taxon>
        <taxon>Rhabditida</taxon>
        <taxon>Rhabditina</taxon>
        <taxon>Rhabditomorpha</taxon>
        <taxon>Rhabditoidea</taxon>
        <taxon>Rhabditidae</taxon>
        <taxon>Peloderinae</taxon>
        <taxon>Caenorhabditis</taxon>
    </lineage>
</organism>
<dbReference type="SUPFAM" id="SSF56112">
    <property type="entry name" value="Protein kinase-like (PK-like)"/>
    <property type="match status" value="1"/>
</dbReference>
<evidence type="ECO:0000259" key="5">
    <source>
        <dbReference type="PROSITE" id="PS50011"/>
    </source>
</evidence>
<keyword evidence="3" id="KW-0067">ATP-binding</keyword>
<evidence type="ECO:0000313" key="7">
    <source>
        <dbReference type="WBParaSite" id="Csp11.Scaffold629.g16292.t2"/>
    </source>
</evidence>
<dbReference type="InterPro" id="IPR020635">
    <property type="entry name" value="Tyr_kinase_cat_dom"/>
</dbReference>
<name>A0A1I7U9Q6_9PELO</name>
<dbReference type="InterPro" id="IPR011009">
    <property type="entry name" value="Kinase-like_dom_sf"/>
</dbReference>
<feature type="transmembrane region" description="Helical" evidence="4">
    <location>
        <begin position="33"/>
        <end position="53"/>
    </location>
</feature>
<dbReference type="PROSITE" id="PS50011">
    <property type="entry name" value="PROTEIN_KINASE_DOM"/>
    <property type="match status" value="1"/>
</dbReference>
<feature type="binding site" evidence="3">
    <location>
        <position position="131"/>
    </location>
    <ligand>
        <name>ATP</name>
        <dbReference type="ChEBI" id="CHEBI:30616"/>
    </ligand>
</feature>
<dbReference type="PANTHER" id="PTHR24416:SF602">
    <property type="entry name" value="PROTEIN VER-1-RELATED"/>
    <property type="match status" value="1"/>
</dbReference>
<keyword evidence="6" id="KW-1185">Reference proteome</keyword>
<reference evidence="7" key="1">
    <citation type="submission" date="2016-11" db="UniProtKB">
        <authorList>
            <consortium name="WormBaseParasite"/>
        </authorList>
    </citation>
    <scope>IDENTIFICATION</scope>
</reference>
<dbReference type="AlphaFoldDB" id="A0A1I7U9Q6"/>
<dbReference type="InterPro" id="IPR008266">
    <property type="entry name" value="Tyr_kinase_AS"/>
</dbReference>
<evidence type="ECO:0000256" key="4">
    <source>
        <dbReference type="SAM" id="Phobius"/>
    </source>
</evidence>
<dbReference type="WBParaSite" id="Csp11.Scaffold629.g16292.t2">
    <property type="protein sequence ID" value="Csp11.Scaffold629.g16292.t2"/>
    <property type="gene ID" value="Csp11.Scaffold629.g16292"/>
</dbReference>
<dbReference type="SMART" id="SM00219">
    <property type="entry name" value="TyrKc"/>
    <property type="match status" value="1"/>
</dbReference>
<dbReference type="GO" id="GO:0007169">
    <property type="term" value="P:cell surface receptor protein tyrosine kinase signaling pathway"/>
    <property type="evidence" value="ECO:0007669"/>
    <property type="project" value="TreeGrafter"/>
</dbReference>
<keyword evidence="4" id="KW-0812">Transmembrane</keyword>
<evidence type="ECO:0000256" key="3">
    <source>
        <dbReference type="PROSITE-ProRule" id="PRU10141"/>
    </source>
</evidence>
<dbReference type="GO" id="GO:0043235">
    <property type="term" value="C:receptor complex"/>
    <property type="evidence" value="ECO:0007669"/>
    <property type="project" value="TreeGrafter"/>
</dbReference>
<dbReference type="eggNOG" id="KOG0200">
    <property type="taxonomic scope" value="Eukaryota"/>
</dbReference>
<comment type="subcellular location">
    <subcellularLocation>
        <location evidence="1">Membrane</location>
        <topology evidence="1">Single-pass membrane protein</topology>
    </subcellularLocation>
</comment>
<dbReference type="InterPro" id="IPR001245">
    <property type="entry name" value="Ser-Thr/Tyr_kinase_cat_dom"/>
</dbReference>
<dbReference type="GO" id="GO:0005524">
    <property type="term" value="F:ATP binding"/>
    <property type="evidence" value="ECO:0007669"/>
    <property type="project" value="UniProtKB-UniRule"/>
</dbReference>
<dbReference type="GO" id="GO:0004714">
    <property type="term" value="F:transmembrane receptor protein tyrosine kinase activity"/>
    <property type="evidence" value="ECO:0007669"/>
    <property type="project" value="UniProtKB-EC"/>
</dbReference>
<proteinExistence type="predicted"/>